<dbReference type="Pfam" id="PF02518">
    <property type="entry name" value="HATPase_c"/>
    <property type="match status" value="1"/>
</dbReference>
<dbReference type="SMART" id="SM00387">
    <property type="entry name" value="HATPase_c"/>
    <property type="match status" value="1"/>
</dbReference>
<keyword evidence="7" id="KW-0067">ATP-binding</keyword>
<dbReference type="InterPro" id="IPR005467">
    <property type="entry name" value="His_kinase_dom"/>
</dbReference>
<dbReference type="InterPro" id="IPR004358">
    <property type="entry name" value="Sig_transdc_His_kin-like_C"/>
</dbReference>
<dbReference type="PRINTS" id="PR00344">
    <property type="entry name" value="BCTRLSENSOR"/>
</dbReference>
<accession>A0A0F3GY78</accession>
<evidence type="ECO:0000259" key="9">
    <source>
        <dbReference type="PROSITE" id="PS50109"/>
    </source>
</evidence>
<dbReference type="InterPro" id="IPR036890">
    <property type="entry name" value="HATPase_C_sf"/>
</dbReference>
<dbReference type="GO" id="GO:0005524">
    <property type="term" value="F:ATP binding"/>
    <property type="evidence" value="ECO:0007669"/>
    <property type="project" value="UniProtKB-KW"/>
</dbReference>
<comment type="catalytic activity">
    <reaction evidence="1">
        <text>ATP + protein L-histidine = ADP + protein N-phospho-L-histidine.</text>
        <dbReference type="EC" id="2.7.13.3"/>
    </reaction>
</comment>
<proteinExistence type="predicted"/>
<keyword evidence="5" id="KW-0547">Nucleotide-binding</keyword>
<keyword evidence="8" id="KW-0902">Two-component regulatory system</keyword>
<evidence type="ECO:0000256" key="4">
    <source>
        <dbReference type="ARBA" id="ARBA00022679"/>
    </source>
</evidence>
<evidence type="ECO:0000256" key="5">
    <source>
        <dbReference type="ARBA" id="ARBA00022741"/>
    </source>
</evidence>
<sequence length="206" mass="23447">MISQSLEQICFMSKTIDDFRNFYKPCKEKTHFDVKKATRNVLSLVSAQLRGASISYRLTCHVHNMSFESLDVEMCCHDLTVFSYQGEFEHVLLNLINNAKDSIIEKRAKNENINEDADITEKGMILVDFYKDGNKLTIKIRDNGAGIPAEIMERIFDPYFTTKELSKGTGVGLYMSKIIIEENISGRLYADNTDTGAMFTIEIEKG</sequence>
<evidence type="ECO:0000313" key="11">
    <source>
        <dbReference type="Proteomes" id="UP000033423"/>
    </source>
</evidence>
<evidence type="ECO:0000256" key="7">
    <source>
        <dbReference type="ARBA" id="ARBA00022840"/>
    </source>
</evidence>
<dbReference type="SUPFAM" id="SSF55874">
    <property type="entry name" value="ATPase domain of HSP90 chaperone/DNA topoisomerase II/histidine kinase"/>
    <property type="match status" value="1"/>
</dbReference>
<name>A0A0F3GY78_9BACT</name>
<feature type="domain" description="Histidine kinase" evidence="9">
    <location>
        <begin position="1"/>
        <end position="206"/>
    </location>
</feature>
<dbReference type="GO" id="GO:0004673">
    <property type="term" value="F:protein histidine kinase activity"/>
    <property type="evidence" value="ECO:0007669"/>
    <property type="project" value="UniProtKB-EC"/>
</dbReference>
<dbReference type="EMBL" id="LACI01000444">
    <property type="protein sequence ID" value="KJU86820.1"/>
    <property type="molecule type" value="Genomic_DNA"/>
</dbReference>
<evidence type="ECO:0000313" key="10">
    <source>
        <dbReference type="EMBL" id="KJU86820.1"/>
    </source>
</evidence>
<evidence type="ECO:0000256" key="6">
    <source>
        <dbReference type="ARBA" id="ARBA00022777"/>
    </source>
</evidence>
<organism evidence="10 11">
    <name type="scientific">Candidatus Magnetobacterium bavaricum</name>
    <dbReference type="NCBI Taxonomy" id="29290"/>
    <lineage>
        <taxon>Bacteria</taxon>
        <taxon>Pseudomonadati</taxon>
        <taxon>Nitrospirota</taxon>
        <taxon>Thermodesulfovibrionia</taxon>
        <taxon>Thermodesulfovibrionales</taxon>
        <taxon>Candidatus Magnetobacteriaceae</taxon>
        <taxon>Candidatus Magnetobacterium</taxon>
    </lineage>
</organism>
<keyword evidence="3" id="KW-0597">Phosphoprotein</keyword>
<keyword evidence="11" id="KW-1185">Reference proteome</keyword>
<dbReference type="AlphaFoldDB" id="A0A0F3GY78"/>
<dbReference type="EC" id="2.7.13.3" evidence="2"/>
<keyword evidence="6 10" id="KW-0418">Kinase</keyword>
<reference evidence="10 11" key="1">
    <citation type="submission" date="2015-02" db="EMBL/GenBank/DDBJ databases">
        <title>Single-cell genomics of uncultivated deep-branching MTB reveals a conserved set of magnetosome genes.</title>
        <authorList>
            <person name="Kolinko S."/>
            <person name="Richter M."/>
            <person name="Glockner F.O."/>
            <person name="Brachmann A."/>
            <person name="Schuler D."/>
        </authorList>
    </citation>
    <scope>NUCLEOTIDE SEQUENCE [LARGE SCALE GENOMIC DNA]</scope>
    <source>
        <strain evidence="10">TM-1</strain>
    </source>
</reference>
<dbReference type="Proteomes" id="UP000033423">
    <property type="component" value="Unassembled WGS sequence"/>
</dbReference>
<dbReference type="GO" id="GO:0000160">
    <property type="term" value="P:phosphorelay signal transduction system"/>
    <property type="evidence" value="ECO:0007669"/>
    <property type="project" value="UniProtKB-KW"/>
</dbReference>
<evidence type="ECO:0000256" key="3">
    <source>
        <dbReference type="ARBA" id="ARBA00022553"/>
    </source>
</evidence>
<evidence type="ECO:0000256" key="1">
    <source>
        <dbReference type="ARBA" id="ARBA00000085"/>
    </source>
</evidence>
<dbReference type="PANTHER" id="PTHR43065:SF10">
    <property type="entry name" value="PEROXIDE STRESS-ACTIVATED HISTIDINE KINASE MAK3"/>
    <property type="match status" value="1"/>
</dbReference>
<evidence type="ECO:0000256" key="8">
    <source>
        <dbReference type="ARBA" id="ARBA00023012"/>
    </source>
</evidence>
<gene>
    <name evidence="10" type="ORF">MBAV_000985</name>
</gene>
<keyword evidence="4" id="KW-0808">Transferase</keyword>
<protein>
    <recommendedName>
        <fullName evidence="2">histidine kinase</fullName>
        <ecNumber evidence="2">2.7.13.3</ecNumber>
    </recommendedName>
</protein>
<evidence type="ECO:0000256" key="2">
    <source>
        <dbReference type="ARBA" id="ARBA00012438"/>
    </source>
</evidence>
<dbReference type="Gene3D" id="3.30.565.10">
    <property type="entry name" value="Histidine kinase-like ATPase, C-terminal domain"/>
    <property type="match status" value="1"/>
</dbReference>
<comment type="caution">
    <text evidence="10">The sequence shown here is derived from an EMBL/GenBank/DDBJ whole genome shotgun (WGS) entry which is preliminary data.</text>
</comment>
<dbReference type="PANTHER" id="PTHR43065">
    <property type="entry name" value="SENSOR HISTIDINE KINASE"/>
    <property type="match status" value="1"/>
</dbReference>
<dbReference type="InterPro" id="IPR003594">
    <property type="entry name" value="HATPase_dom"/>
</dbReference>
<dbReference type="PROSITE" id="PS50109">
    <property type="entry name" value="HIS_KIN"/>
    <property type="match status" value="1"/>
</dbReference>